<accession>A0AAV1HXM6</accession>
<feature type="transmembrane region" description="Helical" evidence="1">
    <location>
        <begin position="1053"/>
        <end position="1071"/>
    </location>
</feature>
<feature type="transmembrane region" description="Helical" evidence="1">
    <location>
        <begin position="277"/>
        <end position="296"/>
    </location>
</feature>
<feature type="transmembrane region" description="Helical" evidence="1">
    <location>
        <begin position="922"/>
        <end position="942"/>
    </location>
</feature>
<feature type="transmembrane region" description="Helical" evidence="1">
    <location>
        <begin position="609"/>
        <end position="628"/>
    </location>
</feature>
<feature type="transmembrane region" description="Helical" evidence="1">
    <location>
        <begin position="424"/>
        <end position="443"/>
    </location>
</feature>
<dbReference type="EMBL" id="CAUYUE010000002">
    <property type="protein sequence ID" value="CAK0743676.1"/>
    <property type="molecule type" value="Genomic_DNA"/>
</dbReference>
<keyword evidence="1" id="KW-0812">Transmembrane</keyword>
<feature type="transmembrane region" description="Helical" evidence="1">
    <location>
        <begin position="390"/>
        <end position="412"/>
    </location>
</feature>
<evidence type="ECO:0000313" key="3">
    <source>
        <dbReference type="Proteomes" id="UP001314263"/>
    </source>
</evidence>
<feature type="transmembrane region" description="Helical" evidence="1">
    <location>
        <begin position="20"/>
        <end position="47"/>
    </location>
</feature>
<dbReference type="AlphaFoldDB" id="A0AAV1HXM6"/>
<feature type="transmembrane region" description="Helical" evidence="1">
    <location>
        <begin position="481"/>
        <end position="499"/>
    </location>
</feature>
<feature type="transmembrane region" description="Helical" evidence="1">
    <location>
        <begin position="640"/>
        <end position="658"/>
    </location>
</feature>
<evidence type="ECO:0008006" key="4">
    <source>
        <dbReference type="Google" id="ProtNLM"/>
    </source>
</evidence>
<feature type="transmembrane region" description="Helical" evidence="1">
    <location>
        <begin position="1077"/>
        <end position="1095"/>
    </location>
</feature>
<feature type="transmembrane region" description="Helical" evidence="1">
    <location>
        <begin position="984"/>
        <end position="1002"/>
    </location>
</feature>
<feature type="transmembrane region" description="Helical" evidence="1">
    <location>
        <begin position="1022"/>
        <end position="1041"/>
    </location>
</feature>
<keyword evidence="1" id="KW-0472">Membrane</keyword>
<name>A0AAV1HXM6_9CHLO</name>
<evidence type="ECO:0000313" key="2">
    <source>
        <dbReference type="EMBL" id="CAK0743676.1"/>
    </source>
</evidence>
<keyword evidence="1" id="KW-1133">Transmembrane helix</keyword>
<sequence length="1106" mass="117227">MGPSQRYGPTPFRHNIRIGMILMPTLVTLIGFGGKLTAAIIMIGAMVAYMMDALRYREGALGAIWITLGLGNLSMFVSEASFGGGNPLLLSAAVSFGSGSTLFLVGVWATLQFKWIQLRYPVVCTALERLLFAGTLPVAAMILTWATLIAVGPSNAPFYQAVLLSGLYYALATPVEASFELRSPGREEKGANGRHVKAVPEEARVQGSLEGCVGAALTVALPPLLYLVAHRHVIAQSQHLWGLLLLASAPLVLLTVLQEGLWWLPLSGRQREAVRKAVLLGAVLAALGSLEGRIIFRAFGQYIMLHPPWSYLVVTIALYGSAALLAMHFAGMLTETMQGSFASTVAGSLLIVCACAGAFAAGLPLLVMPAPLVAASGLVLWFESGQLRDYAIFFAGAMLTAAWFLNHHFVFLEVHLAHMSLQSLVKLLMAGIVIAATIPGIIYSQSVSPAINATLLAGQAVVVAALEENLYGGVHDDEDEHIYPAAFVVLTSLVGFYVVSRLQLNAKVGPAAAWLTKCIYVAKLSVLIIPEARLTIPVLLVTLAVTPPFLLQMTPLDPALGPRGAGRTPQLPPWQGMVQAGGVIASVFHARFALFEVLQRLHGGRPTEALLLGCLLLGAAAGCAPIALLQYGQAQGARRALALTAALGMLLVMLRPPLPTKGGAGCPPLPFGLCPRLWDERHVPGMEEDDAAMYGEALARRRHWPLWLVIGAVAAGLWAATGSQSRRRGVASSLMVAVIGGAFMGAYLMWEFFPGQPALQMLVFGATTLVAVFLVLLQQPSRESATWLPYLAAVWALMLPITSFVQAALDLPPVPGDLQRLYSQSHLALDAERLAAQRGAVLAIWAAEALLMALVLKLKVSSTLADSEAPPVPGTYKGSAGGFGDQGGFLGFCLPNGAMLGSAIGMKGAGGAAMHQLAAQGLGWAPTVGNLSTLLCFVLALALNAQLNEAADEAILVLAPMLLLMNQDPLVFRSLTVRRRYAPLVLGLTACLTFSAVTGAFQKAGTAAERSPFVVEQRQPSGMWLLIKNLALLALALPNHILFLRYVWSRKGALAAILVGLSPLSTLAALLTDLQSIRLLSGLAIAMAAVQLIHMRSVRQEGLRII</sequence>
<feature type="transmembrane region" description="Helical" evidence="1">
    <location>
        <begin position="759"/>
        <end position="777"/>
    </location>
</feature>
<dbReference type="PANTHER" id="PTHR35313">
    <property type="entry name" value="NO EXINE FORMATION 1"/>
    <property type="match status" value="1"/>
</dbReference>
<feature type="transmembrane region" description="Helical" evidence="1">
    <location>
        <begin position="130"/>
        <end position="152"/>
    </location>
</feature>
<feature type="transmembrane region" description="Helical" evidence="1">
    <location>
        <begin position="789"/>
        <end position="809"/>
    </location>
</feature>
<feature type="transmembrane region" description="Helical" evidence="1">
    <location>
        <begin position="308"/>
        <end position="333"/>
    </location>
</feature>
<dbReference type="PANTHER" id="PTHR35313:SF1">
    <property type="entry name" value="NO EXINE FORMATION 1"/>
    <property type="match status" value="1"/>
</dbReference>
<comment type="caution">
    <text evidence="2">The sequence shown here is derived from an EMBL/GenBank/DDBJ whole genome shotgun (WGS) entry which is preliminary data.</text>
</comment>
<feature type="transmembrane region" description="Helical" evidence="1">
    <location>
        <begin position="704"/>
        <end position="721"/>
    </location>
</feature>
<proteinExistence type="predicted"/>
<protein>
    <recommendedName>
        <fullName evidence="4">No exine formation 1</fullName>
    </recommendedName>
</protein>
<feature type="transmembrane region" description="Helical" evidence="1">
    <location>
        <begin position="89"/>
        <end position="109"/>
    </location>
</feature>
<feature type="transmembrane region" description="Helical" evidence="1">
    <location>
        <begin position="241"/>
        <end position="265"/>
    </location>
</feature>
<dbReference type="Proteomes" id="UP001314263">
    <property type="component" value="Unassembled WGS sequence"/>
</dbReference>
<feature type="transmembrane region" description="Helical" evidence="1">
    <location>
        <begin position="733"/>
        <end position="753"/>
    </location>
</feature>
<evidence type="ECO:0000256" key="1">
    <source>
        <dbReference type="SAM" id="Phobius"/>
    </source>
</evidence>
<gene>
    <name evidence="2" type="ORF">CVIRNUC_001488</name>
</gene>
<organism evidence="2 3">
    <name type="scientific">Coccomyxa viridis</name>
    <dbReference type="NCBI Taxonomy" id="1274662"/>
    <lineage>
        <taxon>Eukaryota</taxon>
        <taxon>Viridiplantae</taxon>
        <taxon>Chlorophyta</taxon>
        <taxon>core chlorophytes</taxon>
        <taxon>Trebouxiophyceae</taxon>
        <taxon>Trebouxiophyceae incertae sedis</taxon>
        <taxon>Coccomyxaceae</taxon>
        <taxon>Coccomyxa</taxon>
    </lineage>
</organism>
<feature type="transmembrane region" description="Helical" evidence="1">
    <location>
        <begin position="835"/>
        <end position="856"/>
    </location>
</feature>
<feature type="transmembrane region" description="Helical" evidence="1">
    <location>
        <begin position="345"/>
        <end position="370"/>
    </location>
</feature>
<reference evidence="2 3" key="1">
    <citation type="submission" date="2023-10" db="EMBL/GenBank/DDBJ databases">
        <authorList>
            <person name="Maclean D."/>
            <person name="Macfadyen A."/>
        </authorList>
    </citation>
    <scope>NUCLEOTIDE SEQUENCE [LARGE SCALE GENOMIC DNA]</scope>
</reference>
<feature type="transmembrane region" description="Helical" evidence="1">
    <location>
        <begin position="59"/>
        <end position="77"/>
    </location>
</feature>
<keyword evidence="3" id="KW-1185">Reference proteome</keyword>